<dbReference type="Proteomes" id="UP000607397">
    <property type="component" value="Unassembled WGS sequence"/>
</dbReference>
<protein>
    <submittedName>
        <fullName evidence="2">Uncharacterized protein</fullName>
    </submittedName>
</protein>
<gene>
    <name evidence="2" type="ORF">GS597_01375</name>
</gene>
<feature type="transmembrane region" description="Helical" evidence="1">
    <location>
        <begin position="6"/>
        <end position="23"/>
    </location>
</feature>
<organism evidence="2 3">
    <name type="scientific">Petrachloros mirabilis ULC683</name>
    <dbReference type="NCBI Taxonomy" id="2781853"/>
    <lineage>
        <taxon>Bacteria</taxon>
        <taxon>Bacillati</taxon>
        <taxon>Cyanobacteriota</taxon>
        <taxon>Cyanophyceae</taxon>
        <taxon>Synechococcales</taxon>
        <taxon>Petrachlorosaceae</taxon>
        <taxon>Petrachloros</taxon>
        <taxon>Petrachloros mirabilis</taxon>
    </lineage>
</organism>
<evidence type="ECO:0000313" key="3">
    <source>
        <dbReference type="Proteomes" id="UP000607397"/>
    </source>
</evidence>
<keyword evidence="1" id="KW-0812">Transmembrane</keyword>
<dbReference type="EMBL" id="WVIC01000002">
    <property type="protein sequence ID" value="NCJ05190.1"/>
    <property type="molecule type" value="Genomic_DNA"/>
</dbReference>
<dbReference type="AlphaFoldDB" id="A0A8K2AGS4"/>
<evidence type="ECO:0000313" key="2">
    <source>
        <dbReference type="EMBL" id="NCJ05190.1"/>
    </source>
</evidence>
<keyword evidence="1" id="KW-0472">Membrane</keyword>
<reference evidence="2" key="1">
    <citation type="submission" date="2019-12" db="EMBL/GenBank/DDBJ databases">
        <title>High-Quality draft genome sequences of three cyanobacteria isolated from the limestone walls of the Old Cathedral of Coimbra.</title>
        <authorList>
            <person name="Tiago I."/>
            <person name="Soares F."/>
            <person name="Portugal A."/>
        </authorList>
    </citation>
    <scope>NUCLEOTIDE SEQUENCE [LARGE SCALE GENOMIC DNA]</scope>
    <source>
        <strain evidence="2">C</strain>
    </source>
</reference>
<dbReference type="RefSeq" id="WP_161823670.1">
    <property type="nucleotide sequence ID" value="NZ_WVIC01000002.1"/>
</dbReference>
<proteinExistence type="predicted"/>
<accession>A0A8K2AGS4</accession>
<comment type="caution">
    <text evidence="2">The sequence shown here is derived from an EMBL/GenBank/DDBJ whole genome shotgun (WGS) entry which is preliminary data.</text>
</comment>
<keyword evidence="3" id="KW-1185">Reference proteome</keyword>
<name>A0A8K2AGS4_9CYAN</name>
<evidence type="ECO:0000256" key="1">
    <source>
        <dbReference type="SAM" id="Phobius"/>
    </source>
</evidence>
<sequence length="122" mass="13237">MRETLIGMGIAGAAVGAAALYFWKIRRLPPAEALERAIQMACQIWVASDFATPRSLIDPSANRKLIREAGLILKAELMGRSTYASRLPEVIAKIHPEFAGVDPTDLALGVKEQIIRGSHVEA</sequence>
<keyword evidence="1" id="KW-1133">Transmembrane helix</keyword>